<sequence>MKDILNKIKLFDVIRAVLLVFFLGILLYPTVSDYLGRIHSSQAVSSYNNEVKGIDEATKKQMLEEAQEYNQSLVNTTKLYDPFSTTGKPSKEYMNLLNVSKDGMMAYLQIPKIDVKLPIYHSTSNGILQKGVGHMEGSSLPIGGTSTHAVLSGHRGLPNSKLFTDLDKMKVGDIFYISVLGDTLAYEVDQIKTVLPSQTDDIEIVDGEDYVTLVTCTPYSVNTHRLLVRGKRTDYKEAIKKTPNKVNNGIQIPYEVKLAFLSFIIIGIIIFIWRRR</sequence>
<dbReference type="SUPFAM" id="SSF63817">
    <property type="entry name" value="Sortase"/>
    <property type="match status" value="1"/>
</dbReference>
<comment type="caution">
    <text evidence="3">The sequence shown here is derived from an EMBL/GenBank/DDBJ whole genome shotgun (WGS) entry which is preliminary data.</text>
</comment>
<gene>
    <name evidence="3" type="ORF">OCV55_05575</name>
</gene>
<accession>A0ABT2STI1</accession>
<dbReference type="InterPro" id="IPR042002">
    <property type="entry name" value="Sortase_C"/>
</dbReference>
<dbReference type="Gene3D" id="2.40.260.10">
    <property type="entry name" value="Sortase"/>
    <property type="match status" value="1"/>
</dbReference>
<evidence type="ECO:0000313" key="4">
    <source>
        <dbReference type="Proteomes" id="UP001208364"/>
    </source>
</evidence>
<feature type="transmembrane region" description="Helical" evidence="2">
    <location>
        <begin position="254"/>
        <end position="273"/>
    </location>
</feature>
<dbReference type="NCBIfam" id="TIGR01076">
    <property type="entry name" value="sortase_fam"/>
    <property type="match status" value="1"/>
</dbReference>
<evidence type="ECO:0000256" key="1">
    <source>
        <dbReference type="ARBA" id="ARBA00022801"/>
    </source>
</evidence>
<evidence type="ECO:0000256" key="2">
    <source>
        <dbReference type="SAM" id="Phobius"/>
    </source>
</evidence>
<dbReference type="InterPro" id="IPR005754">
    <property type="entry name" value="Sortase"/>
</dbReference>
<dbReference type="Pfam" id="PF04203">
    <property type="entry name" value="Sortase"/>
    <property type="match status" value="1"/>
</dbReference>
<name>A0ABT2STI1_9FIRM</name>
<dbReference type="InterPro" id="IPR023365">
    <property type="entry name" value="Sortase_dom-sf"/>
</dbReference>
<dbReference type="EMBL" id="JAOQJR010000004">
    <property type="protein sequence ID" value="MCU6738148.1"/>
    <property type="molecule type" value="Genomic_DNA"/>
</dbReference>
<keyword evidence="1" id="KW-0378">Hydrolase</keyword>
<evidence type="ECO:0000313" key="3">
    <source>
        <dbReference type="EMBL" id="MCU6738148.1"/>
    </source>
</evidence>
<organism evidence="3 4">
    <name type="scientific">[Clostridium] ammoniilyticum</name>
    <dbReference type="NCBI Taxonomy" id="2981784"/>
    <lineage>
        <taxon>Bacteria</taxon>
        <taxon>Bacillati</taxon>
        <taxon>Bacillota</taxon>
        <taxon>Erysipelotrichia</taxon>
        <taxon>Erysipelotrichales</taxon>
        <taxon>Coprobacillaceae</taxon>
        <taxon>Faecalibacillus</taxon>
    </lineage>
</organism>
<protein>
    <submittedName>
        <fullName evidence="3">Class C sortase</fullName>
    </submittedName>
</protein>
<reference evidence="3 4" key="1">
    <citation type="journal article" date="2021" name="ISME Commun">
        <title>Automated analysis of genomic sequences facilitates high-throughput and comprehensive description of bacteria.</title>
        <authorList>
            <person name="Hitch T.C.A."/>
        </authorList>
    </citation>
    <scope>NUCLEOTIDE SEQUENCE [LARGE SCALE GENOMIC DNA]</scope>
    <source>
        <strain evidence="3 4">H4_15</strain>
    </source>
</reference>
<keyword evidence="2" id="KW-0472">Membrane</keyword>
<keyword evidence="2" id="KW-1133">Transmembrane helix</keyword>
<proteinExistence type="predicted"/>
<dbReference type="Proteomes" id="UP001208364">
    <property type="component" value="Unassembled WGS sequence"/>
</dbReference>
<keyword evidence="4" id="KW-1185">Reference proteome</keyword>
<dbReference type="NCBIfam" id="NF033745">
    <property type="entry name" value="class_C_sortase"/>
    <property type="match status" value="1"/>
</dbReference>
<dbReference type="RefSeq" id="WP_117828924.1">
    <property type="nucleotide sequence ID" value="NZ_JAOQJR010000004.1"/>
</dbReference>
<keyword evidence="2" id="KW-0812">Transmembrane</keyword>
<dbReference type="CDD" id="cd05827">
    <property type="entry name" value="Sortase_C"/>
    <property type="match status" value="1"/>
</dbReference>